<name>A0A2U0SC01_9SPHN</name>
<feature type="region of interest" description="Disordered" evidence="3">
    <location>
        <begin position="441"/>
        <end position="466"/>
    </location>
</feature>
<dbReference type="InterPro" id="IPR047156">
    <property type="entry name" value="Teg/CotR/CapV-like"/>
</dbReference>
<feature type="short sequence motif" description="DGA/G" evidence="2">
    <location>
        <begin position="230"/>
        <end position="232"/>
    </location>
</feature>
<feature type="active site" description="Nucleophile" evidence="2">
    <location>
        <position position="53"/>
    </location>
</feature>
<reference evidence="5 6" key="1">
    <citation type="submission" date="2018-05" db="EMBL/GenBank/DDBJ databases">
        <title>Description of Sphingomonas pokkalii sp nov, isolated from the rhizosphere of saline tolerant pokkali rice and its draft genome analysis.</title>
        <authorList>
            <person name="Menon R."/>
            <person name="Kumari S."/>
            <person name="Rameshkumar N."/>
        </authorList>
    </citation>
    <scope>NUCLEOTIDE SEQUENCE [LARGE SCALE GENOMIC DNA]</scope>
    <source>
        <strain evidence="5 6">L3B27</strain>
    </source>
</reference>
<sequence length="466" mass="49713">MTTQHDFRVLSMDGGDGRVTAQLLQEIAQRLEQKYPGTGGNFLNSVTLFAGSSAGGINSLLLAQQSDADGFLKNELLPLWMQLELAMLPLPPRPQAPSPDNAIAAFGPLAPFAYPIQVLQYLAQLGLALAGLHNVVNNDAIKALLTGQFGQKKLGDLHKTVAITAFQLDNEDVENRRWVPRVFTNVPRSIDPDNNDVDELSIDVALRTSAQPVYFPIYQAQSGKGSGFIDGGYVANSAGMVAIARAYALINKLSHHPVQANALLADDAENGASLAEATINVPSPSAAALATVPPSGKVLMLSLGAGTANSFPGPDYVGPDRLKFVGGSATWGYLLWLLNPTQPFLLLNVVLSAQMEEVDFQLRNILQPIDDVPSYCRFAPRLQNSRAVPAQELRSFVRAAMQQDELDRVVDWLVASGWVSVDDRAQTPPTPPAAAAVVPVLASDDAAPPTDIPVGDSQAGQKVDEA</sequence>
<keyword evidence="2" id="KW-0378">Hydrolase</keyword>
<evidence type="ECO:0000256" key="3">
    <source>
        <dbReference type="SAM" id="MobiDB-lite"/>
    </source>
</evidence>
<gene>
    <name evidence="5" type="ORF">DD559_05730</name>
</gene>
<protein>
    <recommendedName>
        <fullName evidence="4">PNPLA domain-containing protein</fullName>
    </recommendedName>
</protein>
<keyword evidence="2" id="KW-0442">Lipid degradation</keyword>
<dbReference type="PANTHER" id="PTHR24138:SF10">
    <property type="entry name" value="PHOSPHOLIPASE A2"/>
    <property type="match status" value="1"/>
</dbReference>
<keyword evidence="1 2" id="KW-0443">Lipid metabolism</keyword>
<dbReference type="PROSITE" id="PS51635">
    <property type="entry name" value="PNPLA"/>
    <property type="match status" value="1"/>
</dbReference>
<evidence type="ECO:0000313" key="6">
    <source>
        <dbReference type="Proteomes" id="UP000245890"/>
    </source>
</evidence>
<organism evidence="5 6">
    <name type="scientific">Sphingomonas pokkalii</name>
    <dbReference type="NCBI Taxonomy" id="2175090"/>
    <lineage>
        <taxon>Bacteria</taxon>
        <taxon>Pseudomonadati</taxon>
        <taxon>Pseudomonadota</taxon>
        <taxon>Alphaproteobacteria</taxon>
        <taxon>Sphingomonadales</taxon>
        <taxon>Sphingomonadaceae</taxon>
        <taxon>Sphingomonas</taxon>
    </lineage>
</organism>
<evidence type="ECO:0000256" key="1">
    <source>
        <dbReference type="ARBA" id="ARBA00023098"/>
    </source>
</evidence>
<dbReference type="InterPro" id="IPR002641">
    <property type="entry name" value="PNPLA_dom"/>
</dbReference>
<feature type="domain" description="PNPLA" evidence="4">
    <location>
        <begin position="8"/>
        <end position="243"/>
    </location>
</feature>
<feature type="active site" description="Proton acceptor" evidence="2">
    <location>
        <position position="230"/>
    </location>
</feature>
<dbReference type="SUPFAM" id="SSF52151">
    <property type="entry name" value="FabD/lysophospholipase-like"/>
    <property type="match status" value="1"/>
</dbReference>
<dbReference type="AlphaFoldDB" id="A0A2U0SC01"/>
<evidence type="ECO:0000313" key="5">
    <source>
        <dbReference type="EMBL" id="PVX28893.1"/>
    </source>
</evidence>
<dbReference type="PANTHER" id="PTHR24138">
    <property type="entry name" value="INTRACELLLAR PHOSPHOLIPASE A FAMILY"/>
    <property type="match status" value="1"/>
</dbReference>
<keyword evidence="6" id="KW-1185">Reference proteome</keyword>
<dbReference type="Proteomes" id="UP000245890">
    <property type="component" value="Unassembled WGS sequence"/>
</dbReference>
<dbReference type="InterPro" id="IPR016035">
    <property type="entry name" value="Acyl_Trfase/lysoPLipase"/>
</dbReference>
<accession>A0A2U0SC01</accession>
<dbReference type="Pfam" id="PF01734">
    <property type="entry name" value="Patatin"/>
    <property type="match status" value="1"/>
</dbReference>
<dbReference type="EMBL" id="QENQ01000001">
    <property type="protein sequence ID" value="PVX28893.1"/>
    <property type="molecule type" value="Genomic_DNA"/>
</dbReference>
<dbReference type="OrthoDB" id="9807112at2"/>
<feature type="short sequence motif" description="GXSXG" evidence="2">
    <location>
        <begin position="51"/>
        <end position="55"/>
    </location>
</feature>
<dbReference type="Gene3D" id="3.40.1090.10">
    <property type="entry name" value="Cytosolic phospholipase A2 catalytic domain"/>
    <property type="match status" value="1"/>
</dbReference>
<proteinExistence type="predicted"/>
<comment type="caution">
    <text evidence="2">Lacks conserved residue(s) required for the propagation of feature annotation.</text>
</comment>
<comment type="caution">
    <text evidence="5">The sequence shown here is derived from an EMBL/GenBank/DDBJ whole genome shotgun (WGS) entry which is preliminary data.</text>
</comment>
<dbReference type="GO" id="GO:0016042">
    <property type="term" value="P:lipid catabolic process"/>
    <property type="evidence" value="ECO:0007669"/>
    <property type="project" value="UniProtKB-UniRule"/>
</dbReference>
<evidence type="ECO:0000256" key="2">
    <source>
        <dbReference type="PROSITE-ProRule" id="PRU01161"/>
    </source>
</evidence>
<evidence type="ECO:0000259" key="4">
    <source>
        <dbReference type="PROSITE" id="PS51635"/>
    </source>
</evidence>
<dbReference type="GO" id="GO:0016787">
    <property type="term" value="F:hydrolase activity"/>
    <property type="evidence" value="ECO:0007669"/>
    <property type="project" value="UniProtKB-UniRule"/>
</dbReference>